<dbReference type="Gene3D" id="3.30.200.20">
    <property type="entry name" value="Phosphorylase Kinase, domain 1"/>
    <property type="match status" value="1"/>
</dbReference>
<reference evidence="24" key="1">
    <citation type="submission" date="2025-08" db="UniProtKB">
        <authorList>
            <consortium name="Ensembl"/>
        </authorList>
    </citation>
    <scope>IDENTIFICATION</scope>
</reference>
<dbReference type="EC" id="2.7.11.1" evidence="18"/>
<dbReference type="FunFam" id="1.10.510.10:FF:000708">
    <property type="entry name" value="serine/threonine-protein kinase par-1-like"/>
    <property type="match status" value="1"/>
</dbReference>
<dbReference type="SUPFAM" id="SSF56112">
    <property type="entry name" value="Protein kinase-like (PK-like)"/>
    <property type="match status" value="1"/>
</dbReference>
<evidence type="ECO:0000256" key="7">
    <source>
        <dbReference type="ARBA" id="ARBA00022703"/>
    </source>
</evidence>
<feature type="active site" description="Proton acceptor" evidence="19">
    <location>
        <position position="179"/>
    </location>
</feature>
<dbReference type="GO" id="GO:0006915">
    <property type="term" value="P:apoptotic process"/>
    <property type="evidence" value="ECO:0007669"/>
    <property type="project" value="UniProtKB-KW"/>
</dbReference>
<feature type="binding site" evidence="20">
    <location>
        <begin position="58"/>
        <end position="66"/>
    </location>
    <ligand>
        <name>ATP</name>
        <dbReference type="ChEBI" id="CHEBI:30616"/>
    </ligand>
</feature>
<dbReference type="AlphaFoldDB" id="A0A663N5F3"/>
<dbReference type="PROSITE" id="PS00107">
    <property type="entry name" value="PROTEIN_KINASE_ATP"/>
    <property type="match status" value="1"/>
</dbReference>
<evidence type="ECO:0000256" key="1">
    <source>
        <dbReference type="ARBA" id="ARBA00001946"/>
    </source>
</evidence>
<dbReference type="GO" id="GO:0004674">
    <property type="term" value="F:protein serine/threonine kinase activity"/>
    <property type="evidence" value="ECO:0007669"/>
    <property type="project" value="UniProtKB-UniRule"/>
</dbReference>
<evidence type="ECO:0000256" key="21">
    <source>
        <dbReference type="PROSITE-ProRule" id="PRU10141"/>
    </source>
</evidence>
<evidence type="ECO:0000256" key="12">
    <source>
        <dbReference type="ARBA" id="ARBA00022843"/>
    </source>
</evidence>
<evidence type="ECO:0000256" key="8">
    <source>
        <dbReference type="ARBA" id="ARBA00022741"/>
    </source>
</evidence>
<keyword evidence="10 18" id="KW-0067">ATP-binding</keyword>
<sequence>MRLWCRCGRKRSSVAASWAVLLSWGEVGRPGQSGDGPVWPTGKEKGRLEELYREGQLLGSGGYGSVYSGTRLSDGTPVAIKHVSRERVRAWGDGTRVPMEIVLLNAVGSSSFRGISRLLDWFELPDSFVLVMERPELVQDLFDFTLERGSLSEQVARGLFRQVLEAVRHCNACGVLHRDIKAENIIIDLATGELKLIDFGCGTFLQDAAYTEFAGTRVYRPPEWVRFHYYHGWSATVWSLGILLYDLVCGDVPFEQDEDIVRGQLFFPQPISLECQHLIRWCLSLQPSDRPSLEDIFNHSWLQAAGRVPEERCVRLRMGMKIRR</sequence>
<dbReference type="InterPro" id="IPR011009">
    <property type="entry name" value="Kinase-like_dom_sf"/>
</dbReference>
<evidence type="ECO:0000256" key="10">
    <source>
        <dbReference type="ARBA" id="ARBA00022840"/>
    </source>
</evidence>
<dbReference type="InterPro" id="IPR008271">
    <property type="entry name" value="Ser/Thr_kinase_AS"/>
</dbReference>
<evidence type="ECO:0000256" key="20">
    <source>
        <dbReference type="PIRSR" id="PIRSR037993-2"/>
    </source>
</evidence>
<comment type="subunit">
    <text evidence="15">Interacts with RP9. Interacts with HSP90AA1, this interaction stabilizes PIM1 protein levels. Interacts (ubiquitinated form) with HSP70 and promotes its proteasomal degradation.</text>
</comment>
<dbReference type="Pfam" id="PF00069">
    <property type="entry name" value="Pkinase"/>
    <property type="match status" value="1"/>
</dbReference>
<dbReference type="Ensembl" id="ENSACUT00000021439.1">
    <property type="protein sequence ID" value="ENSACUP00000020100.1"/>
    <property type="gene ID" value="ENSACUG00000013451.1"/>
</dbReference>
<comment type="catalytic activity">
    <reaction evidence="16 18">
        <text>L-threonyl-[protein] + ATP = O-phospho-L-threonyl-[protein] + ADP + H(+)</text>
        <dbReference type="Rhea" id="RHEA:46608"/>
        <dbReference type="Rhea" id="RHEA-COMP:11060"/>
        <dbReference type="Rhea" id="RHEA-COMP:11605"/>
        <dbReference type="ChEBI" id="CHEBI:15378"/>
        <dbReference type="ChEBI" id="CHEBI:30013"/>
        <dbReference type="ChEBI" id="CHEBI:30616"/>
        <dbReference type="ChEBI" id="CHEBI:61977"/>
        <dbReference type="ChEBI" id="CHEBI:456216"/>
        <dbReference type="EC" id="2.7.11.1"/>
    </reaction>
</comment>
<keyword evidence="4 18" id="KW-0723">Serine/threonine-protein kinase</keyword>
<dbReference type="GO" id="GO:0106310">
    <property type="term" value="F:protein serine kinase activity"/>
    <property type="evidence" value="ECO:0007669"/>
    <property type="project" value="UniProtKB-UniRule"/>
</dbReference>
<feature type="binding site" evidence="20">
    <location>
        <position position="140"/>
    </location>
    <ligand>
        <name>ATP</name>
        <dbReference type="ChEBI" id="CHEBI:30616"/>
    </ligand>
</feature>
<dbReference type="InterPro" id="IPR000719">
    <property type="entry name" value="Prot_kinase_dom"/>
</dbReference>
<evidence type="ECO:0000256" key="17">
    <source>
        <dbReference type="ARBA" id="ARBA00048679"/>
    </source>
</evidence>
<evidence type="ECO:0000256" key="18">
    <source>
        <dbReference type="PIRNR" id="PIRNR037993"/>
    </source>
</evidence>
<feature type="signal peptide" evidence="22">
    <location>
        <begin position="1"/>
        <end position="30"/>
    </location>
</feature>
<dbReference type="PROSITE" id="PS50011">
    <property type="entry name" value="PROTEIN_KINASE_DOM"/>
    <property type="match status" value="1"/>
</dbReference>
<dbReference type="PANTHER" id="PTHR22984">
    <property type="entry name" value="SERINE/THREONINE-PROTEIN KINASE PIM"/>
    <property type="match status" value="1"/>
</dbReference>
<evidence type="ECO:0000256" key="6">
    <source>
        <dbReference type="ARBA" id="ARBA00022679"/>
    </source>
</evidence>
<comment type="similarity">
    <text evidence="3 18">Belongs to the protein kinase superfamily. CAMK Ser/Thr protein kinase family. PIM subfamily.</text>
</comment>
<keyword evidence="7" id="KW-0053">Apoptosis</keyword>
<evidence type="ECO:0000256" key="11">
    <source>
        <dbReference type="ARBA" id="ARBA00022842"/>
    </source>
</evidence>
<keyword evidence="9 18" id="KW-0418">Kinase</keyword>
<dbReference type="InterPro" id="IPR017441">
    <property type="entry name" value="Protein_kinase_ATP_BS"/>
</dbReference>
<dbReference type="PROSITE" id="PS00108">
    <property type="entry name" value="PROTEIN_KINASE_ST"/>
    <property type="match status" value="1"/>
</dbReference>
<evidence type="ECO:0000256" key="19">
    <source>
        <dbReference type="PIRSR" id="PIRSR037993-1"/>
    </source>
</evidence>
<evidence type="ECO:0000256" key="14">
    <source>
        <dbReference type="ARBA" id="ARBA00023306"/>
    </source>
</evidence>
<evidence type="ECO:0000313" key="25">
    <source>
        <dbReference type="Proteomes" id="UP000472269"/>
    </source>
</evidence>
<evidence type="ECO:0000256" key="16">
    <source>
        <dbReference type="ARBA" id="ARBA00047899"/>
    </source>
</evidence>
<comment type="cofactor">
    <cofactor evidence="1">
        <name>Mg(2+)</name>
        <dbReference type="ChEBI" id="CHEBI:18420"/>
    </cofactor>
</comment>
<dbReference type="PANTHER" id="PTHR22984:SF29">
    <property type="entry name" value="SERINE_THREONINE-PROTEIN KINASE PIM-1"/>
    <property type="match status" value="1"/>
</dbReference>
<evidence type="ECO:0000256" key="13">
    <source>
        <dbReference type="ARBA" id="ARBA00023242"/>
    </source>
</evidence>
<evidence type="ECO:0000256" key="2">
    <source>
        <dbReference type="ARBA" id="ARBA00004123"/>
    </source>
</evidence>
<comment type="function">
    <text evidence="18">Proto-oncogene with serine/threonine kinase activity involved in cell survival and cell proliferation.</text>
</comment>
<proteinExistence type="inferred from homology"/>
<dbReference type="PIRSF" id="PIRSF037993">
    <property type="entry name" value="STPK_Pim-1"/>
    <property type="match status" value="1"/>
</dbReference>
<dbReference type="OMA" id="RYPASWH"/>
<evidence type="ECO:0000256" key="15">
    <source>
        <dbReference type="ARBA" id="ARBA00047040"/>
    </source>
</evidence>
<evidence type="ECO:0000256" key="5">
    <source>
        <dbReference type="ARBA" id="ARBA00022553"/>
    </source>
</evidence>
<dbReference type="Proteomes" id="UP000472269">
    <property type="component" value="Unplaced"/>
</dbReference>
<organism evidence="24 25">
    <name type="scientific">Athene cunicularia</name>
    <name type="common">Burrowing owl</name>
    <name type="synonym">Speotyto cunicularia</name>
    <dbReference type="NCBI Taxonomy" id="194338"/>
    <lineage>
        <taxon>Eukaryota</taxon>
        <taxon>Metazoa</taxon>
        <taxon>Chordata</taxon>
        <taxon>Craniata</taxon>
        <taxon>Vertebrata</taxon>
        <taxon>Euteleostomi</taxon>
        <taxon>Archelosauria</taxon>
        <taxon>Archosauria</taxon>
        <taxon>Dinosauria</taxon>
        <taxon>Saurischia</taxon>
        <taxon>Theropoda</taxon>
        <taxon>Coelurosauria</taxon>
        <taxon>Aves</taxon>
        <taxon>Neognathae</taxon>
        <taxon>Neoaves</taxon>
        <taxon>Telluraves</taxon>
        <taxon>Strigiformes</taxon>
        <taxon>Strigidae</taxon>
        <taxon>Athene</taxon>
    </lineage>
</organism>
<dbReference type="GO" id="GO:0005737">
    <property type="term" value="C:cytoplasm"/>
    <property type="evidence" value="ECO:0007669"/>
    <property type="project" value="UniProtKB-UniRule"/>
</dbReference>
<feature type="domain" description="Protein kinase" evidence="23">
    <location>
        <begin position="52"/>
        <end position="302"/>
    </location>
</feature>
<dbReference type="SMART" id="SM00220">
    <property type="entry name" value="S_TKc"/>
    <property type="match status" value="1"/>
</dbReference>
<keyword evidence="8 18" id="KW-0547">Nucleotide-binding</keyword>
<feature type="chain" id="PRO_5025616298" description="Serine/threonine-protein kinase" evidence="22">
    <location>
        <begin position="31"/>
        <end position="324"/>
    </location>
</feature>
<keyword evidence="13" id="KW-0539">Nucleus</keyword>
<evidence type="ECO:0000256" key="3">
    <source>
        <dbReference type="ARBA" id="ARBA00005505"/>
    </source>
</evidence>
<dbReference type="GO" id="GO:0043066">
    <property type="term" value="P:negative regulation of apoptotic process"/>
    <property type="evidence" value="ECO:0007669"/>
    <property type="project" value="UniProtKB-UniRule"/>
</dbReference>
<keyword evidence="22" id="KW-0732">Signal</keyword>
<protein>
    <recommendedName>
        <fullName evidence="18">Serine/threonine-protein kinase</fullName>
        <ecNumber evidence="18">2.7.11.1</ecNumber>
    </recommendedName>
</protein>
<dbReference type="Gene3D" id="1.10.510.10">
    <property type="entry name" value="Transferase(Phosphotransferase) domain 1"/>
    <property type="match status" value="1"/>
</dbReference>
<evidence type="ECO:0000256" key="4">
    <source>
        <dbReference type="ARBA" id="ARBA00022527"/>
    </source>
</evidence>
<dbReference type="GO" id="GO:0005634">
    <property type="term" value="C:nucleus"/>
    <property type="evidence" value="ECO:0007669"/>
    <property type="project" value="UniProtKB-SubCell"/>
</dbReference>
<comment type="catalytic activity">
    <reaction evidence="17 18">
        <text>L-seryl-[protein] + ATP = O-phospho-L-seryl-[protein] + ADP + H(+)</text>
        <dbReference type="Rhea" id="RHEA:17989"/>
        <dbReference type="Rhea" id="RHEA-COMP:9863"/>
        <dbReference type="Rhea" id="RHEA-COMP:11604"/>
        <dbReference type="ChEBI" id="CHEBI:15378"/>
        <dbReference type="ChEBI" id="CHEBI:29999"/>
        <dbReference type="ChEBI" id="CHEBI:30616"/>
        <dbReference type="ChEBI" id="CHEBI:83421"/>
        <dbReference type="ChEBI" id="CHEBI:456216"/>
        <dbReference type="EC" id="2.7.11.1"/>
    </reaction>
</comment>
<dbReference type="GO" id="GO:0005524">
    <property type="term" value="F:ATP binding"/>
    <property type="evidence" value="ECO:0007669"/>
    <property type="project" value="UniProtKB-UniRule"/>
</dbReference>
<name>A0A663N5F3_ATHCN</name>
<feature type="binding site" evidence="20 21">
    <location>
        <position position="81"/>
    </location>
    <ligand>
        <name>ATP</name>
        <dbReference type="ChEBI" id="CHEBI:30616"/>
    </ligand>
</feature>
<evidence type="ECO:0000313" key="24">
    <source>
        <dbReference type="Ensembl" id="ENSACUP00000020100.1"/>
    </source>
</evidence>
<evidence type="ECO:0000256" key="22">
    <source>
        <dbReference type="SAM" id="SignalP"/>
    </source>
</evidence>
<keyword evidence="14" id="KW-0131">Cell cycle</keyword>
<keyword evidence="12" id="KW-0832">Ubl conjugation</keyword>
<accession>A0A663N5F3</accession>
<keyword evidence="11" id="KW-0460">Magnesium</keyword>
<reference evidence="24" key="2">
    <citation type="submission" date="2025-09" db="UniProtKB">
        <authorList>
            <consortium name="Ensembl"/>
        </authorList>
    </citation>
    <scope>IDENTIFICATION</scope>
</reference>
<dbReference type="InterPro" id="IPR017348">
    <property type="entry name" value="PIM1/2/3"/>
</dbReference>
<evidence type="ECO:0000256" key="9">
    <source>
        <dbReference type="ARBA" id="ARBA00022777"/>
    </source>
</evidence>
<dbReference type="InterPro" id="IPR051138">
    <property type="entry name" value="PIM_Ser/Thr_kinase"/>
</dbReference>
<keyword evidence="25" id="KW-1185">Reference proteome</keyword>
<keyword evidence="6 18" id="KW-0808">Transferase</keyword>
<keyword evidence="5" id="KW-0597">Phosphoprotein</keyword>
<evidence type="ECO:0000259" key="23">
    <source>
        <dbReference type="PROSITE" id="PS50011"/>
    </source>
</evidence>
<feature type="binding site" evidence="20">
    <location>
        <position position="133"/>
    </location>
    <ligand>
        <name>ATP</name>
        <dbReference type="ChEBI" id="CHEBI:30616"/>
    </ligand>
</feature>
<comment type="subcellular location">
    <subcellularLocation>
        <location evidence="2">Nucleus</location>
    </subcellularLocation>
</comment>